<dbReference type="InterPro" id="IPR036388">
    <property type="entry name" value="WH-like_DNA-bd_sf"/>
</dbReference>
<dbReference type="GO" id="GO:0006355">
    <property type="term" value="P:regulation of DNA-templated transcription"/>
    <property type="evidence" value="ECO:0007669"/>
    <property type="project" value="InterPro"/>
</dbReference>
<evidence type="ECO:0000256" key="1">
    <source>
        <dbReference type="SAM" id="MobiDB-lite"/>
    </source>
</evidence>
<dbReference type="SMART" id="SM00421">
    <property type="entry name" value="HTH_LUXR"/>
    <property type="match status" value="1"/>
</dbReference>
<dbReference type="EMBL" id="BMMS01000010">
    <property type="protein sequence ID" value="GGO87688.1"/>
    <property type="molecule type" value="Genomic_DNA"/>
</dbReference>
<comment type="caution">
    <text evidence="3">The sequence shown here is derived from an EMBL/GenBank/DDBJ whole genome shotgun (WGS) entry which is preliminary data.</text>
</comment>
<dbReference type="Pfam" id="PF08448">
    <property type="entry name" value="PAS_4"/>
    <property type="match status" value="2"/>
</dbReference>
<feature type="domain" description="PAS" evidence="2">
    <location>
        <begin position="135"/>
        <end position="188"/>
    </location>
</feature>
<sequence length="460" mass="50067">MEDESWVRLFERLPIAWWETDPDRRITSHGGGSALDALGTGSRVLTHREAAAGSGPRRAHRHPEGRAETRLERRSGPPADDRAPHDRALGGEIVRWQARSGGRLLDAVVGPRHDESGRVRGVAGAAVDVTLGVHERERYDAFAAYVPAAAFVRDASGRYLWVNAAYAHLYRCDPASIIGRTIDQVEPDADVPRFRLLDQEVLESGRPIRHALSFVRPDGTAGRALGHRFPLDTANGPCVGGIYVDVTDYLHALDEKAAADEDLHALRDRSGVASITFSLQGRIERASPGAADLLSTTVGALEGSHVRDHLVPDRDAERALRAWRTLVEGRTQRRRVRLKCRTGSGGRRMVRADLAVARAQGRPDRLLTLASALGVEHREEVELTPIQEQVLLRLARGDANTGIGAALGLSRQALDYHLRRLRTVLEAPSRTAVVARAYALGLLDPAVWPPALTDTAGGAS</sequence>
<dbReference type="PROSITE" id="PS50112">
    <property type="entry name" value="PAS"/>
    <property type="match status" value="1"/>
</dbReference>
<dbReference type="InterPro" id="IPR016032">
    <property type="entry name" value="Sig_transdc_resp-reg_C-effctor"/>
</dbReference>
<dbReference type="Gene3D" id="1.10.10.10">
    <property type="entry name" value="Winged helix-like DNA-binding domain superfamily/Winged helix DNA-binding domain"/>
    <property type="match status" value="1"/>
</dbReference>
<dbReference type="InterPro" id="IPR000792">
    <property type="entry name" value="Tscrpt_reg_LuxR_C"/>
</dbReference>
<dbReference type="NCBIfam" id="TIGR00229">
    <property type="entry name" value="sensory_box"/>
    <property type="match status" value="1"/>
</dbReference>
<dbReference type="InterPro" id="IPR013656">
    <property type="entry name" value="PAS_4"/>
</dbReference>
<feature type="region of interest" description="Disordered" evidence="1">
    <location>
        <begin position="49"/>
        <end position="88"/>
    </location>
</feature>
<dbReference type="PANTHER" id="PTHR44757:SF2">
    <property type="entry name" value="BIOFILM ARCHITECTURE MAINTENANCE PROTEIN MBAA"/>
    <property type="match status" value="1"/>
</dbReference>
<dbReference type="InterPro" id="IPR052155">
    <property type="entry name" value="Biofilm_reg_signaling"/>
</dbReference>
<dbReference type="GO" id="GO:0003677">
    <property type="term" value="F:DNA binding"/>
    <property type="evidence" value="ECO:0007669"/>
    <property type="project" value="InterPro"/>
</dbReference>
<feature type="compositionally biased region" description="Basic and acidic residues" evidence="1">
    <location>
        <begin position="62"/>
        <end position="88"/>
    </location>
</feature>
<feature type="region of interest" description="Disordered" evidence="1">
    <location>
        <begin position="22"/>
        <end position="41"/>
    </location>
</feature>
<dbReference type="Pfam" id="PF00196">
    <property type="entry name" value="GerE"/>
    <property type="match status" value="1"/>
</dbReference>
<gene>
    <name evidence="3" type="ORF">GCM10012280_26730</name>
</gene>
<evidence type="ECO:0000313" key="3">
    <source>
        <dbReference type="EMBL" id="GGO87688.1"/>
    </source>
</evidence>
<dbReference type="SMART" id="SM00091">
    <property type="entry name" value="PAS"/>
    <property type="match status" value="2"/>
</dbReference>
<dbReference type="AlphaFoldDB" id="A0A918DWI8"/>
<dbReference type="PANTHER" id="PTHR44757">
    <property type="entry name" value="DIGUANYLATE CYCLASE DGCP"/>
    <property type="match status" value="1"/>
</dbReference>
<keyword evidence="4" id="KW-1185">Reference proteome</keyword>
<dbReference type="Proteomes" id="UP000641932">
    <property type="component" value="Unassembled WGS sequence"/>
</dbReference>
<name>A0A918DWI8_9ACTN</name>
<protein>
    <recommendedName>
        <fullName evidence="2">PAS domain-containing protein</fullName>
    </recommendedName>
</protein>
<dbReference type="InterPro" id="IPR000014">
    <property type="entry name" value="PAS"/>
</dbReference>
<evidence type="ECO:0000313" key="4">
    <source>
        <dbReference type="Proteomes" id="UP000641932"/>
    </source>
</evidence>
<dbReference type="CDD" id="cd00130">
    <property type="entry name" value="PAS"/>
    <property type="match status" value="1"/>
</dbReference>
<dbReference type="InterPro" id="IPR035965">
    <property type="entry name" value="PAS-like_dom_sf"/>
</dbReference>
<organism evidence="3 4">
    <name type="scientific">Wenjunlia tyrosinilytica</name>
    <dbReference type="NCBI Taxonomy" id="1544741"/>
    <lineage>
        <taxon>Bacteria</taxon>
        <taxon>Bacillati</taxon>
        <taxon>Actinomycetota</taxon>
        <taxon>Actinomycetes</taxon>
        <taxon>Kitasatosporales</taxon>
        <taxon>Streptomycetaceae</taxon>
        <taxon>Wenjunlia</taxon>
    </lineage>
</organism>
<dbReference type="SUPFAM" id="SSF55785">
    <property type="entry name" value="PYP-like sensor domain (PAS domain)"/>
    <property type="match status" value="2"/>
</dbReference>
<dbReference type="RefSeq" id="WP_189131842.1">
    <property type="nucleotide sequence ID" value="NZ_BMMS01000010.1"/>
</dbReference>
<dbReference type="SUPFAM" id="SSF46894">
    <property type="entry name" value="C-terminal effector domain of the bipartite response regulators"/>
    <property type="match status" value="1"/>
</dbReference>
<reference evidence="3" key="2">
    <citation type="submission" date="2020-09" db="EMBL/GenBank/DDBJ databases">
        <authorList>
            <person name="Sun Q."/>
            <person name="Zhou Y."/>
        </authorList>
    </citation>
    <scope>NUCLEOTIDE SEQUENCE</scope>
    <source>
        <strain evidence="3">CGMCC 4.7201</strain>
    </source>
</reference>
<proteinExistence type="predicted"/>
<reference evidence="3" key="1">
    <citation type="journal article" date="2014" name="Int. J. Syst. Evol. Microbiol.">
        <title>Complete genome sequence of Corynebacterium casei LMG S-19264T (=DSM 44701T), isolated from a smear-ripened cheese.</title>
        <authorList>
            <consortium name="US DOE Joint Genome Institute (JGI-PGF)"/>
            <person name="Walter F."/>
            <person name="Albersmeier A."/>
            <person name="Kalinowski J."/>
            <person name="Ruckert C."/>
        </authorList>
    </citation>
    <scope>NUCLEOTIDE SEQUENCE</scope>
    <source>
        <strain evidence="3">CGMCC 4.7201</strain>
    </source>
</reference>
<dbReference type="Gene3D" id="3.30.450.20">
    <property type="entry name" value="PAS domain"/>
    <property type="match status" value="2"/>
</dbReference>
<evidence type="ECO:0000259" key="2">
    <source>
        <dbReference type="PROSITE" id="PS50112"/>
    </source>
</evidence>
<accession>A0A918DWI8</accession>